<gene>
    <name evidence="3" type="ORF">IE37_02368</name>
</gene>
<evidence type="ECO:0000256" key="1">
    <source>
        <dbReference type="SAM" id="SignalP"/>
    </source>
</evidence>
<dbReference type="SUPFAM" id="SSF63446">
    <property type="entry name" value="Type I dockerin domain"/>
    <property type="match status" value="1"/>
</dbReference>
<feature type="domain" description="Dockerin" evidence="2">
    <location>
        <begin position="340"/>
        <end position="411"/>
    </location>
</feature>
<dbReference type="Gene3D" id="1.10.1330.10">
    <property type="entry name" value="Dockerin domain"/>
    <property type="match status" value="1"/>
</dbReference>
<evidence type="ECO:0000313" key="3">
    <source>
        <dbReference type="EMBL" id="PWJ11605.1"/>
    </source>
</evidence>
<dbReference type="InterPro" id="IPR054107">
    <property type="entry name" value="Cel124_cat"/>
</dbReference>
<dbReference type="AlphaFoldDB" id="A0A315YJY0"/>
<keyword evidence="1" id="KW-0732">Signal</keyword>
<dbReference type="InterPro" id="IPR016134">
    <property type="entry name" value="Dockerin_dom"/>
</dbReference>
<dbReference type="Pfam" id="PF21908">
    <property type="entry name" value="Cel124_C"/>
    <property type="match status" value="1"/>
</dbReference>
<dbReference type="PROSITE" id="PS51766">
    <property type="entry name" value="DOCKERIN"/>
    <property type="match status" value="1"/>
</dbReference>
<organism evidence="3 4">
    <name type="scientific">Ruminococcus flavefaciens</name>
    <dbReference type="NCBI Taxonomy" id="1265"/>
    <lineage>
        <taxon>Bacteria</taxon>
        <taxon>Bacillati</taxon>
        <taxon>Bacillota</taxon>
        <taxon>Clostridia</taxon>
        <taxon>Eubacteriales</taxon>
        <taxon>Oscillospiraceae</taxon>
        <taxon>Ruminococcus</taxon>
    </lineage>
</organism>
<comment type="caution">
    <text evidence="3">The sequence shown here is derived from an EMBL/GenBank/DDBJ whole genome shotgun (WGS) entry which is preliminary data.</text>
</comment>
<dbReference type="Proteomes" id="UP000245720">
    <property type="component" value="Unassembled WGS sequence"/>
</dbReference>
<evidence type="ECO:0000313" key="4">
    <source>
        <dbReference type="Proteomes" id="UP000245720"/>
    </source>
</evidence>
<dbReference type="Gene3D" id="1.10.530.60">
    <property type="match status" value="1"/>
</dbReference>
<dbReference type="CDD" id="cd14256">
    <property type="entry name" value="Dockerin_I"/>
    <property type="match status" value="1"/>
</dbReference>
<dbReference type="InterPro" id="IPR036439">
    <property type="entry name" value="Dockerin_dom_sf"/>
</dbReference>
<accession>A0A315YJY0</accession>
<feature type="signal peptide" evidence="1">
    <location>
        <begin position="1"/>
        <end position="21"/>
    </location>
</feature>
<dbReference type="EMBL" id="QGDI01000009">
    <property type="protein sequence ID" value="PWJ11605.1"/>
    <property type="molecule type" value="Genomic_DNA"/>
</dbReference>
<dbReference type="OrthoDB" id="1816556at2"/>
<evidence type="ECO:0000259" key="2">
    <source>
        <dbReference type="PROSITE" id="PS51766"/>
    </source>
</evidence>
<sequence length="414" mass="45748">MILKRIIGAAAAAALCFSAYAPTVTGKSDTALNASAEEWCFAGTTCEPLHDTSRDVQAEGVGNPLNFGERNTPADASAEEIRAINHKMTVQEVKYALYKEIDEHWDLISTRLGQPDREKMYALFLGLGSRESTLGEGKIGSDHETAYEDGWGVNSAHAYGTLQTAVTAFADCDPKFMPEDNVPEMFQYSFTPQNFYDCIISNHMGIRKILHFAEICMNEQGMTDYQVVRNSLKGFNTGWCNMAEDDGAYATYADEICTMAQFYYYEGHLYDNVFTWTSANGEAINKYRTPDRWDWWGDTPPSMAPITERPVITTTTSTTTTTTTTTTSTTTTTTVTAPPQKIVYGDTNCDGTVELADAILIMQSLANPNKYVVTEEGKTNGDVDKSTVGLTSNDALRIQEFLLHKIESLDINSD</sequence>
<dbReference type="STRING" id="1265.SAMN02910280_2793"/>
<name>A0A315YJY0_RUMFL</name>
<reference evidence="3 4" key="1">
    <citation type="submission" date="2018-05" db="EMBL/GenBank/DDBJ databases">
        <title>The Hungate 1000. A catalogue of reference genomes from the rumen microbiome.</title>
        <authorList>
            <person name="Kelly W."/>
        </authorList>
    </citation>
    <scope>NUCLEOTIDE SEQUENCE [LARGE SCALE GENOMIC DNA]</scope>
    <source>
        <strain evidence="3 4">SAb67</strain>
    </source>
</reference>
<dbReference type="RefSeq" id="WP_109727104.1">
    <property type="nucleotide sequence ID" value="NZ_QGDI01000009.1"/>
</dbReference>
<proteinExistence type="predicted"/>
<dbReference type="GO" id="GO:0000272">
    <property type="term" value="P:polysaccharide catabolic process"/>
    <property type="evidence" value="ECO:0007669"/>
    <property type="project" value="InterPro"/>
</dbReference>
<protein>
    <recommendedName>
        <fullName evidence="2">Dockerin domain-containing protein</fullName>
    </recommendedName>
</protein>
<feature type="chain" id="PRO_5039692980" description="Dockerin domain-containing protein" evidence="1">
    <location>
        <begin position="22"/>
        <end position="414"/>
    </location>
</feature>